<proteinExistence type="predicted"/>
<feature type="region of interest" description="Disordered" evidence="2">
    <location>
        <begin position="745"/>
        <end position="808"/>
    </location>
</feature>
<feature type="compositionally biased region" description="Basic and acidic residues" evidence="2">
    <location>
        <begin position="106"/>
        <end position="124"/>
    </location>
</feature>
<dbReference type="Gene3D" id="2.40.50.40">
    <property type="match status" value="1"/>
</dbReference>
<dbReference type="PROSITE" id="PS50013">
    <property type="entry name" value="CHROMO_2"/>
    <property type="match status" value="1"/>
</dbReference>
<dbReference type="CDD" id="cd00024">
    <property type="entry name" value="CD_CSD"/>
    <property type="match status" value="1"/>
</dbReference>
<dbReference type="InterPro" id="IPR051425">
    <property type="entry name" value="Formin_Homology"/>
</dbReference>
<feature type="region of interest" description="Disordered" evidence="2">
    <location>
        <begin position="1131"/>
        <end position="1166"/>
    </location>
</feature>
<feature type="region of interest" description="Disordered" evidence="2">
    <location>
        <begin position="363"/>
        <end position="400"/>
    </location>
</feature>
<feature type="region of interest" description="Disordered" evidence="2">
    <location>
        <begin position="106"/>
        <end position="187"/>
    </location>
</feature>
<reference evidence="4 5" key="1">
    <citation type="journal article" date="2015" name="Front. Microbiol.">
        <title>Genome sequence of the plant growth promoting endophytic yeast Rhodotorula graminis WP1.</title>
        <authorList>
            <person name="Firrincieli A."/>
            <person name="Otillar R."/>
            <person name="Salamov A."/>
            <person name="Schmutz J."/>
            <person name="Khan Z."/>
            <person name="Redman R.S."/>
            <person name="Fleck N.D."/>
            <person name="Lindquist E."/>
            <person name="Grigoriev I.V."/>
            <person name="Doty S.L."/>
        </authorList>
    </citation>
    <scope>NUCLEOTIDE SEQUENCE [LARGE SCALE GENOMIC DNA]</scope>
    <source>
        <strain evidence="4 5">WP1</strain>
    </source>
</reference>
<dbReference type="OMA" id="QSSAHEV"/>
<feature type="region of interest" description="Disordered" evidence="2">
    <location>
        <begin position="641"/>
        <end position="698"/>
    </location>
</feature>
<feature type="region of interest" description="Disordered" evidence="2">
    <location>
        <begin position="547"/>
        <end position="611"/>
    </location>
</feature>
<feature type="compositionally biased region" description="Polar residues" evidence="2">
    <location>
        <begin position="172"/>
        <end position="181"/>
    </location>
</feature>
<dbReference type="STRING" id="578459.A0A194SB57"/>
<feature type="region of interest" description="Disordered" evidence="2">
    <location>
        <begin position="1"/>
        <end position="56"/>
    </location>
</feature>
<evidence type="ECO:0000256" key="2">
    <source>
        <dbReference type="SAM" id="MobiDB-lite"/>
    </source>
</evidence>
<protein>
    <recommendedName>
        <fullName evidence="3">Chromo domain-containing protein</fullName>
    </recommendedName>
</protein>
<feature type="compositionally biased region" description="Polar residues" evidence="2">
    <location>
        <begin position="289"/>
        <end position="300"/>
    </location>
</feature>
<evidence type="ECO:0000313" key="4">
    <source>
        <dbReference type="EMBL" id="KPV77690.1"/>
    </source>
</evidence>
<feature type="compositionally biased region" description="Basic and acidic residues" evidence="2">
    <location>
        <begin position="653"/>
        <end position="670"/>
    </location>
</feature>
<feature type="coiled-coil region" evidence="1">
    <location>
        <begin position="1075"/>
        <end position="1102"/>
    </location>
</feature>
<dbReference type="RefSeq" id="XP_018273739.1">
    <property type="nucleotide sequence ID" value="XM_018415877.1"/>
</dbReference>
<feature type="compositionally biased region" description="Low complexity" evidence="2">
    <location>
        <begin position="255"/>
        <end position="264"/>
    </location>
</feature>
<dbReference type="AlphaFoldDB" id="A0A194SB57"/>
<feature type="domain" description="Chromo" evidence="3">
    <location>
        <begin position="55"/>
        <end position="91"/>
    </location>
</feature>
<dbReference type="EMBL" id="KQ474074">
    <property type="protein sequence ID" value="KPV77690.1"/>
    <property type="molecule type" value="Genomic_DNA"/>
</dbReference>
<organism evidence="4 5">
    <name type="scientific">Rhodotorula graminis (strain WP1)</name>
    <dbReference type="NCBI Taxonomy" id="578459"/>
    <lineage>
        <taxon>Eukaryota</taxon>
        <taxon>Fungi</taxon>
        <taxon>Dikarya</taxon>
        <taxon>Basidiomycota</taxon>
        <taxon>Pucciniomycotina</taxon>
        <taxon>Microbotryomycetes</taxon>
        <taxon>Sporidiobolales</taxon>
        <taxon>Sporidiobolaceae</taxon>
        <taxon>Rhodotorula</taxon>
    </lineage>
</organism>
<feature type="compositionally biased region" description="Low complexity" evidence="2">
    <location>
        <begin position="799"/>
        <end position="808"/>
    </location>
</feature>
<feature type="compositionally biased region" description="Basic and acidic residues" evidence="2">
    <location>
        <begin position="1245"/>
        <end position="1257"/>
    </location>
</feature>
<dbReference type="PANTHER" id="PTHR45725">
    <property type="entry name" value="FORMIN HOMOLOGY 2 FAMILY MEMBER"/>
    <property type="match status" value="1"/>
</dbReference>
<evidence type="ECO:0000313" key="5">
    <source>
        <dbReference type="Proteomes" id="UP000053890"/>
    </source>
</evidence>
<evidence type="ECO:0000256" key="1">
    <source>
        <dbReference type="SAM" id="Coils"/>
    </source>
</evidence>
<accession>A0A194SB57</accession>
<keyword evidence="5" id="KW-1185">Reference proteome</keyword>
<feature type="compositionally biased region" description="Polar residues" evidence="2">
    <location>
        <begin position="1229"/>
        <end position="1244"/>
    </location>
</feature>
<dbReference type="GeneID" id="28976325"/>
<feature type="compositionally biased region" description="Low complexity" evidence="2">
    <location>
        <begin position="575"/>
        <end position="611"/>
    </location>
</feature>
<dbReference type="OrthoDB" id="3647690at2759"/>
<keyword evidence="1" id="KW-0175">Coiled coil</keyword>
<name>A0A194SB57_RHOGW</name>
<dbReference type="InterPro" id="IPR000953">
    <property type="entry name" value="Chromo/chromo_shadow_dom"/>
</dbReference>
<sequence length="1257" mass="132948">MPCRPSLSARAANQDDSLVVHPATQAGGDSGELSQASSNEDDDEDGAQVDSQGFWEADAILDATATKYRISWKGTDENGEPWEPTWEPKENANAQLVQHWREVGRAEMKAEKRHQKEERQEAKKAARAARAVKTQRKKPASSTASSSRMPAFKADDPPVRSAAKRKMVAPESDTSSQSSQPLKKKVKATTANLVDLVEPQPVQSKKRVAFDLVLSGDEDELDNNGATEEHDSTESAAAANPEPESGGRDDNDEPAASSGSTTASVVPDSQAAPPLLDHSTPSLILPFASTAQTSMHSPASSHLDVEDRRSDDGDDDVAIFDPLQHNDHDRTSSHEPEPVAHLRPVPIPAVSAFQLADSIVVRSSQLDPIEDPDSSPRRSPFRRQQSNPSPRHASPRPRPAKTRLELVSADHGEVTSPLSSFELEVLSATAASYVSLPMSSAEMSAIQGSSTSGSWSHSRPLVTAPAVKRPLARAPDALVELEAGPGVAVHARVRPASPEVVDDGAQHFAPTQGGADDEERQCEFFDEIFDYEGGAVSTQQVLPTAGETVGAGPVAPQQDAGEGSAPHGYTGYGAAGSWSGGQQDQQSQQQQQQQQQPQSGASSSSSYGYTGAPSLPGGYGFGSAPGFPGSGYRPILPAPYGHPHAVAAPPPPSKRDLEDAASEANKKARTESSPQPQSYPAAAHAHSPYSNLSGQIPSPYGIAPPQAFSYSSSYGPPFGARPPALNVHAPPPPTSAGPVALASPSLARVQSQDPFGQARASPPPAAASSPVVFSTGLSSPVGAPAGAHRSPSPLPPSAPAATAAPVSPSLGGVGGSSGFISRNSSPAPGAGKADEVVALVKMSPHIVEEDGTKVEIERFLRDPKTYSTSSTAPLMRSEFWAFELRHVTVDGVDKVDFIILRTHQSTFQLKRAVVGKVPVDFARSLSHTAARPRGLTPAVEAVPTLAMSSPVRPPPPALPAPSTMTREQLEQEVERLRQQSSAHEVELVALRPLAAEVAKLKVDCQALTKTNKSLLASRESTQSDLSYMQAQYQAASGAAVERANEARVAEAEAAKLRGLLDTGLKQKELVYAGQIKTIKTEYARVKQQLRHYQEESKRTQEHGIRDKAAKWDEHVARLAQEQKDAADLAQGLPLDGVGSGDDDDDDDVKVDGVADDSEEQEPSTINTSATFSQLPSQVPVASLGLGARDLVHPLPAALDAPMPPSSAPSTNESTMLPVDEFRCEWRTGTESQAQPCGAVTSTKEGLQDHLVTEHLPQ</sequence>
<evidence type="ECO:0000259" key="3">
    <source>
        <dbReference type="PROSITE" id="PS50013"/>
    </source>
</evidence>
<dbReference type="PANTHER" id="PTHR45725:SF18">
    <property type="entry name" value="ORC1-LIKE AAA ATPASE DOMAIN-CONTAINING PROTEIN"/>
    <property type="match status" value="1"/>
</dbReference>
<feature type="compositionally biased region" description="Acidic residues" evidence="2">
    <location>
        <begin position="1140"/>
        <end position="1161"/>
    </location>
</feature>
<feature type="compositionally biased region" description="Basic and acidic residues" evidence="2">
    <location>
        <begin position="324"/>
        <end position="340"/>
    </location>
</feature>
<dbReference type="Proteomes" id="UP000053890">
    <property type="component" value="Unassembled WGS sequence"/>
</dbReference>
<gene>
    <name evidence="4" type="ORF">RHOBADRAFT_51508</name>
</gene>
<feature type="region of interest" description="Disordered" evidence="2">
    <location>
        <begin position="215"/>
        <end position="345"/>
    </location>
</feature>
<feature type="compositionally biased region" description="Low complexity" evidence="2">
    <location>
        <begin position="382"/>
        <end position="392"/>
    </location>
</feature>
<feature type="region of interest" description="Disordered" evidence="2">
    <location>
        <begin position="1229"/>
        <end position="1257"/>
    </location>
</feature>